<dbReference type="InterPro" id="IPR001433">
    <property type="entry name" value="OxRdtase_FAD/NAD-bd"/>
</dbReference>
<evidence type="ECO:0000256" key="13">
    <source>
        <dbReference type="HAMAP-Rule" id="MF_03178"/>
    </source>
</evidence>
<dbReference type="GO" id="GO:0016226">
    <property type="term" value="P:iron-sulfur cluster assembly"/>
    <property type="evidence" value="ECO:0007669"/>
    <property type="project" value="UniProtKB-UniRule"/>
</dbReference>
<dbReference type="AlphaFoldDB" id="A0A1Y1KHU1"/>
<evidence type="ECO:0000256" key="1">
    <source>
        <dbReference type="ARBA" id="ARBA00001917"/>
    </source>
</evidence>
<dbReference type="PANTHER" id="PTHR19384">
    <property type="entry name" value="NITRIC OXIDE SYNTHASE-RELATED"/>
    <property type="match status" value="1"/>
</dbReference>
<evidence type="ECO:0000313" key="16">
    <source>
        <dbReference type="EMBL" id="JAV61023.1"/>
    </source>
</evidence>
<dbReference type="Gene3D" id="2.40.30.10">
    <property type="entry name" value="Translation factors"/>
    <property type="match status" value="1"/>
</dbReference>
<comment type="subcellular location">
    <subcellularLocation>
        <location evidence="3 13">Cytoplasm</location>
    </subcellularLocation>
</comment>
<feature type="binding site" evidence="13">
    <location>
        <begin position="61"/>
        <end position="64"/>
    </location>
    <ligand>
        <name>FMN</name>
        <dbReference type="ChEBI" id="CHEBI:58210"/>
    </ligand>
</feature>
<dbReference type="GO" id="GO:0005829">
    <property type="term" value="C:cytosol"/>
    <property type="evidence" value="ECO:0007669"/>
    <property type="project" value="UniProtKB-ARBA"/>
</dbReference>
<dbReference type="GO" id="GO:0050661">
    <property type="term" value="F:NADP binding"/>
    <property type="evidence" value="ECO:0007669"/>
    <property type="project" value="UniProtKB-UniRule"/>
</dbReference>
<dbReference type="EC" id="1.18.1.-" evidence="13"/>
<dbReference type="GO" id="GO:0050660">
    <property type="term" value="F:flavin adenine dinucleotide binding"/>
    <property type="evidence" value="ECO:0007669"/>
    <property type="project" value="UniProtKB-UniRule"/>
</dbReference>
<dbReference type="PROSITE" id="PS50902">
    <property type="entry name" value="FLAVODOXIN_LIKE"/>
    <property type="match status" value="1"/>
</dbReference>
<dbReference type="InterPro" id="IPR039261">
    <property type="entry name" value="FNR_nucleotide-bd"/>
</dbReference>
<dbReference type="PANTHER" id="PTHR19384:SF10">
    <property type="entry name" value="NADPH-DEPENDENT DIFLAVIN OXIDOREDUCTASE 1"/>
    <property type="match status" value="1"/>
</dbReference>
<dbReference type="FunFam" id="3.40.50.80:FF:000030">
    <property type="entry name" value="NADPH-dependent diflavin oxidoreductase 1"/>
    <property type="match status" value="1"/>
</dbReference>
<dbReference type="InterPro" id="IPR029039">
    <property type="entry name" value="Flavoprotein-like_sf"/>
</dbReference>
<dbReference type="FunFam" id="3.40.50.360:FF:000015">
    <property type="entry name" value="NADPH-dependent diflavin oxidoreductase 1"/>
    <property type="match status" value="1"/>
</dbReference>
<comment type="similarity">
    <text evidence="13">Belongs to the NADPH-dependent diflavin oxidoreductase NDOR1 family.</text>
</comment>
<dbReference type="GO" id="GO:0160246">
    <property type="term" value="F:NADPH-iron-sulfur [2Fe-2S] protein oxidoreductase activity"/>
    <property type="evidence" value="ECO:0007669"/>
    <property type="project" value="InterPro"/>
</dbReference>
<dbReference type="SUPFAM" id="SSF52218">
    <property type="entry name" value="Flavoproteins"/>
    <property type="match status" value="1"/>
</dbReference>
<dbReference type="PROSITE" id="PS51384">
    <property type="entry name" value="FAD_FR"/>
    <property type="match status" value="1"/>
</dbReference>
<dbReference type="InterPro" id="IPR001709">
    <property type="entry name" value="Flavoprot_Pyr_Nucl_cyt_Rdtase"/>
</dbReference>
<keyword evidence="9 13" id="KW-0560">Oxidoreductase</keyword>
<dbReference type="Pfam" id="PF00667">
    <property type="entry name" value="FAD_binding_1"/>
    <property type="match status" value="1"/>
</dbReference>
<reference evidence="16" key="1">
    <citation type="journal article" date="2016" name="Sci. Rep.">
        <title>Molecular characterization of firefly nuptial gifts: a multi-omics approach sheds light on postcopulatory sexual selection.</title>
        <authorList>
            <person name="Al-Wathiqui N."/>
            <person name="Fallon T.R."/>
            <person name="South A."/>
            <person name="Weng J.K."/>
            <person name="Lewis S.M."/>
        </authorList>
    </citation>
    <scope>NUCLEOTIDE SEQUENCE</scope>
</reference>
<protein>
    <recommendedName>
        <fullName evidence="13">NADPH-dependent diflavin oxidoreductase 1</fullName>
        <ecNumber evidence="13">1.18.1.-</ecNumber>
    </recommendedName>
    <alternativeName>
        <fullName evidence="13">NADPH-dependent FMN and FAD-containing oxidoreductase</fullName>
    </alternativeName>
</protein>
<feature type="binding site" evidence="13">
    <location>
        <position position="133"/>
    </location>
    <ligand>
        <name>FMN</name>
        <dbReference type="ChEBI" id="CHEBI:58210"/>
    </ligand>
</feature>
<comment type="subunit">
    <text evidence="12">Interacts with CIAPIN1; as part of the cytosolic iron-sulfur (Fe-S) protein assembly (CIA) machinery. Interacts with DCPS.</text>
</comment>
<dbReference type="InterPro" id="IPR008254">
    <property type="entry name" value="Flavodoxin/NO_synth"/>
</dbReference>
<evidence type="ECO:0000259" key="14">
    <source>
        <dbReference type="PROSITE" id="PS50902"/>
    </source>
</evidence>
<comment type="function">
    <text evidence="13">NADPH-dependent reductase which is a central component of the cytosolic iron-sulfur (Fe-S) protein assembly (CIA) machinery. Transfers electrons from NADPH via its FAD and FMN prosthetic groups to the [2Fe-2S] cluster of the anamorsin/DRE2 homolog, another key component of the CIA machinery. In turn, this reduced cluster provides electrons for assembly of cytosolic iron-sulfur cluster proteins.</text>
</comment>
<comment type="similarity">
    <text evidence="13">In the C-terminal section; belongs to the flavoprotein pyridine nucleotide cytochrome reductase family.</text>
</comment>
<comment type="cofactor">
    <cofactor evidence="2 13">
        <name>FAD</name>
        <dbReference type="ChEBI" id="CHEBI:57692"/>
    </cofactor>
</comment>
<dbReference type="HAMAP" id="MF_03178">
    <property type="entry name" value="NDOR1"/>
    <property type="match status" value="1"/>
</dbReference>
<evidence type="ECO:0000256" key="4">
    <source>
        <dbReference type="ARBA" id="ARBA00022490"/>
    </source>
</evidence>
<evidence type="ECO:0000256" key="12">
    <source>
        <dbReference type="ARBA" id="ARBA00063044"/>
    </source>
</evidence>
<dbReference type="SUPFAM" id="SSF63380">
    <property type="entry name" value="Riboflavin synthase domain-like"/>
    <property type="match status" value="1"/>
</dbReference>
<dbReference type="GO" id="GO:0016651">
    <property type="term" value="F:oxidoreductase activity, acting on NAD(P)H"/>
    <property type="evidence" value="ECO:0007669"/>
    <property type="project" value="UniProtKB-UniRule"/>
</dbReference>
<dbReference type="EMBL" id="GEZM01083769">
    <property type="protein sequence ID" value="JAV61023.1"/>
    <property type="molecule type" value="Transcribed_RNA"/>
</dbReference>
<dbReference type="PRINTS" id="PR00371">
    <property type="entry name" value="FPNCR"/>
</dbReference>
<feature type="binding site" evidence="13">
    <location>
        <begin position="511"/>
        <end position="512"/>
    </location>
    <ligand>
        <name>NADP(+)</name>
        <dbReference type="ChEBI" id="CHEBI:58349"/>
    </ligand>
</feature>
<dbReference type="GO" id="GO:0005634">
    <property type="term" value="C:nucleus"/>
    <property type="evidence" value="ECO:0007669"/>
    <property type="project" value="UniProtKB-ARBA"/>
</dbReference>
<keyword evidence="5 13" id="KW-0285">Flavoprotein</keyword>
<evidence type="ECO:0000256" key="3">
    <source>
        <dbReference type="ARBA" id="ARBA00004496"/>
    </source>
</evidence>
<accession>A0A1Y1KHU1</accession>
<dbReference type="InterPro" id="IPR028879">
    <property type="entry name" value="NDOR1"/>
</dbReference>
<dbReference type="GO" id="GO:0010181">
    <property type="term" value="F:FMN binding"/>
    <property type="evidence" value="ECO:0007669"/>
    <property type="project" value="UniProtKB-UniRule"/>
</dbReference>
<comment type="function">
    <text evidence="11">NADPH-dependent reductase which is a central component of the cytosolic iron-sulfur (Fe-S) protein assembly (CIA) machinery. Transfers electrons from NADPH via its FAD and FMN prosthetic groups to the [2Fe-2S] cluster of CIAPIN1, another key component of the CIA machinery. In turn, this reduced cluster provides electrons for assembly of cytosolic iron-sulfur cluster proteins. It can also reduce the [2Fe-2S] cluster of CISD1 and activate this protein implicated in Fe/S cluster repair. In vitro can fully activate methionine synthase/MTR in the presence of soluble cytochrome b5/CYB5A.</text>
</comment>
<dbReference type="SUPFAM" id="SSF52343">
    <property type="entry name" value="Ferredoxin reductase-like, C-terminal NADP-linked domain"/>
    <property type="match status" value="1"/>
</dbReference>
<dbReference type="InterPro" id="IPR017927">
    <property type="entry name" value="FAD-bd_FR_type"/>
</dbReference>
<dbReference type="Pfam" id="PF00175">
    <property type="entry name" value="NAD_binding_1"/>
    <property type="match status" value="1"/>
</dbReference>
<dbReference type="InterPro" id="IPR017938">
    <property type="entry name" value="Riboflavin_synthase-like_b-brl"/>
</dbReference>
<organism evidence="16">
    <name type="scientific">Photinus pyralis</name>
    <name type="common">Common eastern firefly</name>
    <name type="synonym">Lampyris pyralis</name>
    <dbReference type="NCBI Taxonomy" id="7054"/>
    <lineage>
        <taxon>Eukaryota</taxon>
        <taxon>Metazoa</taxon>
        <taxon>Ecdysozoa</taxon>
        <taxon>Arthropoda</taxon>
        <taxon>Hexapoda</taxon>
        <taxon>Insecta</taxon>
        <taxon>Pterygota</taxon>
        <taxon>Neoptera</taxon>
        <taxon>Endopterygota</taxon>
        <taxon>Coleoptera</taxon>
        <taxon>Polyphaga</taxon>
        <taxon>Elateriformia</taxon>
        <taxon>Elateroidea</taxon>
        <taxon>Lampyridae</taxon>
        <taxon>Lampyrinae</taxon>
        <taxon>Photinus</taxon>
    </lineage>
</organism>
<feature type="domain" description="FAD-binding FR-type" evidence="15">
    <location>
        <begin position="200"/>
        <end position="440"/>
    </location>
</feature>
<feature type="binding site" evidence="13">
    <location>
        <begin position="517"/>
        <end position="521"/>
    </location>
    <ligand>
        <name>NADP(+)</name>
        <dbReference type="ChEBI" id="CHEBI:58349"/>
    </ligand>
</feature>
<comment type="caution">
    <text evidence="13">Lacks conserved residue(s) required for the propagation of feature annotation.</text>
</comment>
<evidence type="ECO:0000256" key="2">
    <source>
        <dbReference type="ARBA" id="ARBA00001974"/>
    </source>
</evidence>
<comment type="catalytic activity">
    <reaction evidence="10">
        <text>2 oxidized [2Fe-2S]-[protein] + NADPH = 2 reduced [2Fe-2S]-[protein] + NADP(+) + H(+)</text>
        <dbReference type="Rhea" id="RHEA:67716"/>
        <dbReference type="Rhea" id="RHEA-COMP:17327"/>
        <dbReference type="Rhea" id="RHEA-COMP:17328"/>
        <dbReference type="ChEBI" id="CHEBI:15378"/>
        <dbReference type="ChEBI" id="CHEBI:33737"/>
        <dbReference type="ChEBI" id="CHEBI:33738"/>
        <dbReference type="ChEBI" id="CHEBI:57783"/>
        <dbReference type="ChEBI" id="CHEBI:58349"/>
    </reaction>
    <physiologicalReaction direction="left-to-right" evidence="10">
        <dbReference type="Rhea" id="RHEA:67717"/>
    </physiologicalReaction>
</comment>
<comment type="cofactor">
    <cofactor evidence="1 13">
        <name>FMN</name>
        <dbReference type="ChEBI" id="CHEBI:58210"/>
    </cofactor>
</comment>
<feature type="binding site" evidence="13">
    <location>
        <begin position="98"/>
        <end position="107"/>
    </location>
    <ligand>
        <name>FMN</name>
        <dbReference type="ChEBI" id="CHEBI:58210"/>
    </ligand>
</feature>
<feature type="binding site" evidence="13">
    <location>
        <position position="454"/>
    </location>
    <ligand>
        <name>NADP(+)</name>
        <dbReference type="ChEBI" id="CHEBI:58349"/>
    </ligand>
</feature>
<feature type="binding site" evidence="13">
    <location>
        <position position="347"/>
    </location>
    <ligand>
        <name>FAD</name>
        <dbReference type="ChEBI" id="CHEBI:57692"/>
    </ligand>
</feature>
<comment type="similarity">
    <text evidence="13">In the N-terminal section; belongs to the flavodoxin family.</text>
</comment>
<feature type="domain" description="Flavodoxin-like" evidence="14">
    <location>
        <begin position="8"/>
        <end position="151"/>
    </location>
</feature>
<dbReference type="InterPro" id="IPR003097">
    <property type="entry name" value="CysJ-like_FAD-binding"/>
</dbReference>
<evidence type="ECO:0000256" key="7">
    <source>
        <dbReference type="ARBA" id="ARBA00022827"/>
    </source>
</evidence>
<evidence type="ECO:0000256" key="6">
    <source>
        <dbReference type="ARBA" id="ARBA00022643"/>
    </source>
</evidence>
<keyword evidence="8 13" id="KW-0521">NADP</keyword>
<proteinExistence type="inferred from homology"/>
<dbReference type="InterPro" id="IPR001094">
    <property type="entry name" value="Flavdoxin-like"/>
</dbReference>
<evidence type="ECO:0000256" key="8">
    <source>
        <dbReference type="ARBA" id="ARBA00022857"/>
    </source>
</evidence>
<dbReference type="PRINTS" id="PR00369">
    <property type="entry name" value="FLAVODOXIN"/>
</dbReference>
<dbReference type="Gene3D" id="1.20.990.10">
    <property type="entry name" value="NADPH-cytochrome p450 Reductase, Chain A, domain 3"/>
    <property type="match status" value="1"/>
</dbReference>
<dbReference type="Gene3D" id="3.40.50.360">
    <property type="match status" value="1"/>
</dbReference>
<evidence type="ECO:0000256" key="9">
    <source>
        <dbReference type="ARBA" id="ARBA00023002"/>
    </source>
</evidence>
<dbReference type="InterPro" id="IPR023173">
    <property type="entry name" value="NADPH_Cyt_P450_Rdtase_alpha"/>
</dbReference>
<evidence type="ECO:0000256" key="10">
    <source>
        <dbReference type="ARBA" id="ARBA00052174"/>
    </source>
</evidence>
<dbReference type="Gene3D" id="3.40.50.80">
    <property type="entry name" value="Nucleotide-binding domain of ferredoxin-NADP reductase (FNR) module"/>
    <property type="match status" value="1"/>
</dbReference>
<keyword evidence="4 13" id="KW-0963">Cytoplasm</keyword>
<evidence type="ECO:0000256" key="11">
    <source>
        <dbReference type="ARBA" id="ARBA00059862"/>
    </source>
</evidence>
<dbReference type="FunFam" id="1.20.990.10:FF:000008">
    <property type="entry name" value="NADPH-dependent diflavin oxidoreductase 1"/>
    <property type="match status" value="1"/>
</dbReference>
<sequence>MEFTNERITILYGSQTGNAQDVAERIWRESRRYYFTGCVKAMDDYDIINLTKESCVIFICSTTGQGEEPDNMKSFWRFLLRKNLPPNLLSLRFAVLGLGDSSYVKFNFAAKRLNKRLAQLGGDMLVPLGLADDQHDLGYDAVVDPWITSLYKELLQLYPLPGGLDPLSRNTLLKPRWHVSTYLADNEPVSSCMYHTSRKPDEFTVTVKEITRTTDDSHFQDVRLIKLQTDGQHYVPGDVVVVRPRNSKEQVSDFQELLKAHSIDIPPNTVFQVDNLAADVPVPAPLRQQVTFQQLCEQYFDLNAVPRRNFFNILLGLTDNDLEKEKLEEFISAEGQDDLYNYCNRPRRNIVEVLQDFPHALKNITDDVLLEMFPPIKPREFSIASSFKAHKDEIHILLAVVQYKTKLVKERMGLCSNYLANLRVGDHISVWIKKGSFKFPVDPEATVIMVGPGTGMAPFRSFICEWELEGGTSADKIYFFFGCRGQSDFHCRRDFERLQREKKLTLICAFSRETEHKVYVQHKIEENGDLLWELLRTRNVYVFVAGNAKNMPRQVREAFVSVCKMNGGMANADAFIENMEKTGRYQTETW</sequence>
<feature type="binding site" evidence="13">
    <location>
        <begin position="14"/>
        <end position="19"/>
    </location>
    <ligand>
        <name>FMN</name>
        <dbReference type="ChEBI" id="CHEBI:58210"/>
    </ligand>
</feature>
<evidence type="ECO:0000256" key="5">
    <source>
        <dbReference type="ARBA" id="ARBA00022630"/>
    </source>
</evidence>
<name>A0A1Y1KHU1_PHOPY</name>
<dbReference type="Pfam" id="PF00258">
    <property type="entry name" value="Flavodoxin_1"/>
    <property type="match status" value="1"/>
</dbReference>
<keyword evidence="7 13" id="KW-0274">FAD</keyword>
<feature type="binding site" evidence="13">
    <location>
        <begin position="379"/>
        <end position="382"/>
    </location>
    <ligand>
        <name>FAD</name>
        <dbReference type="ChEBI" id="CHEBI:57692"/>
    </ligand>
</feature>
<feature type="binding site" evidence="13">
    <location>
        <begin position="413"/>
        <end position="416"/>
    </location>
    <ligand>
        <name>FAD</name>
        <dbReference type="ChEBI" id="CHEBI:57692"/>
    </ligand>
</feature>
<evidence type="ECO:0000259" key="15">
    <source>
        <dbReference type="PROSITE" id="PS51384"/>
    </source>
</evidence>
<feature type="binding site" evidence="13">
    <location>
        <position position="590"/>
    </location>
    <ligand>
        <name>FAD</name>
        <dbReference type="ChEBI" id="CHEBI:57692"/>
    </ligand>
</feature>
<keyword evidence="6 13" id="KW-0288">FMN</keyword>